<dbReference type="InterPro" id="IPR037160">
    <property type="entry name" value="DNA_Pol_thumb_sf"/>
</dbReference>
<feature type="region of interest" description="Disordered" evidence="7">
    <location>
        <begin position="79"/>
        <end position="144"/>
    </location>
</feature>
<dbReference type="STRING" id="1367422.A0A178ZF54"/>
<dbReference type="AlphaFoldDB" id="A0A178ZF54"/>
<dbReference type="InterPro" id="IPR027421">
    <property type="entry name" value="DNA_pol_lamdba_lyase_dom_sf"/>
</dbReference>
<dbReference type="FunFam" id="1.10.150.110:FF:000005">
    <property type="entry name" value="DNA polymerase POL4"/>
    <property type="match status" value="1"/>
</dbReference>
<evidence type="ECO:0000256" key="1">
    <source>
        <dbReference type="ARBA" id="ARBA00004123"/>
    </source>
</evidence>
<feature type="compositionally biased region" description="Basic residues" evidence="7">
    <location>
        <begin position="246"/>
        <end position="259"/>
    </location>
</feature>
<dbReference type="SUPFAM" id="SSF47802">
    <property type="entry name" value="DNA polymerase beta, N-terminal domain-like"/>
    <property type="match status" value="1"/>
</dbReference>
<evidence type="ECO:0000256" key="2">
    <source>
        <dbReference type="ARBA" id="ARBA00008323"/>
    </source>
</evidence>
<dbReference type="Gene3D" id="1.10.150.20">
    <property type="entry name" value="5' to 3' exonuclease, C-terminal subdomain"/>
    <property type="match status" value="1"/>
</dbReference>
<dbReference type="OrthoDB" id="205514at2759"/>
<dbReference type="PROSITE" id="PS50172">
    <property type="entry name" value="BRCT"/>
    <property type="match status" value="1"/>
</dbReference>
<dbReference type="SUPFAM" id="SSF81301">
    <property type="entry name" value="Nucleotidyltransferase"/>
    <property type="match status" value="1"/>
</dbReference>
<comment type="subcellular location">
    <subcellularLocation>
        <location evidence="1">Nucleus</location>
    </subcellularLocation>
</comment>
<accession>A0A178ZF54</accession>
<feature type="compositionally biased region" description="Low complexity" evidence="7">
    <location>
        <begin position="122"/>
        <end position="133"/>
    </location>
</feature>
<sequence length="742" mass="82201">MATSNPPHPLDLAASPPIFILPTHLKPEELHDTEDQIVQAGGQLTYDAKEARVFIGRVTHKKRAAFDLRARGVWTEESALPGTSSNADVGREQSVQEGPARKKVKLAEHARSSRYSTRSKRLSSSPISISSDSSGDEGASPPAAQVSWPDLSVHILILKLSWLEACLNEGRLLPYQPYMVYAARIIPKPADEVSPRAPAPVTTYVKVGGSASQSQAITARRASKPAVSTSILERAKAEAAVLPSSSRRRFGDHAHHHHSSSSQADSTHHKRPKLHRTTTSELEYQAKHPLPPLPDWAVGPNAAYACCRSTPMHTPNDAFIAQLTKIKEARVLTLDDIGVRAYSTSIASIAAYPYRIAHVEEITRLPGCETKIAALWREWQDSAPPEADDSERFIQVVRDLEADQDLQHLRLFWNIWGVGPDTARRFYFEHGWKDLDDVVEFGWSTLTRVQQIGVKYYDEFLEKIPRREVEAIGDVILRHARSVLHVPEDKFGSTDDIELIIVGGYRRGKAFSGDVDVILSHREASKTQDLVVEVVRSLEEEGWITHTLTLHTTTSDRGQATLPFRGGTSHGHGFDSLDKALCVWQDPHYASEDPEATADDTGPAARKTNPNIHRRVDIIVSAWRTVGCAVLGWSGGTTFQRDIRRFVRKTHGLKFDSSGVRHRGNGLVLDLEAPRPKDHKGGALERLLMGAGGGGGVKALKRSDFKDDAIEWDDLDTWADRERRLMDGLGIGYRPPEERCTG</sequence>
<dbReference type="Gene3D" id="1.10.150.110">
    <property type="entry name" value="DNA polymerase beta, N-terminal domain-like"/>
    <property type="match status" value="1"/>
</dbReference>
<dbReference type="InterPro" id="IPR001357">
    <property type="entry name" value="BRCT_dom"/>
</dbReference>
<keyword evidence="6" id="KW-0539">Nucleus</keyword>
<proteinExistence type="inferred from homology"/>
<dbReference type="InterPro" id="IPR043519">
    <property type="entry name" value="NT_sf"/>
</dbReference>
<evidence type="ECO:0000313" key="10">
    <source>
        <dbReference type="Proteomes" id="UP000078343"/>
    </source>
</evidence>
<dbReference type="Pfam" id="PF14791">
    <property type="entry name" value="DNA_pol_B_thumb"/>
    <property type="match status" value="1"/>
</dbReference>
<protein>
    <recommendedName>
        <fullName evidence="8">BRCT domain-containing protein</fullName>
    </recommendedName>
</protein>
<dbReference type="PRINTS" id="PR00869">
    <property type="entry name" value="DNAPOLX"/>
</dbReference>
<dbReference type="Gene3D" id="3.30.460.10">
    <property type="entry name" value="Beta Polymerase, domain 2"/>
    <property type="match status" value="1"/>
</dbReference>
<keyword evidence="3" id="KW-0808">Transferase</keyword>
<dbReference type="FunFam" id="1.10.150.20:FF:000010">
    <property type="entry name" value="DNA polymerase lambda"/>
    <property type="match status" value="1"/>
</dbReference>
<keyword evidence="10" id="KW-1185">Reference proteome</keyword>
<evidence type="ECO:0000313" key="9">
    <source>
        <dbReference type="EMBL" id="OAP58417.1"/>
    </source>
</evidence>
<dbReference type="PANTHER" id="PTHR11276:SF29">
    <property type="entry name" value="DNA POLYMERASE TYPE-X FAMILY PROTEIN POL4"/>
    <property type="match status" value="1"/>
</dbReference>
<dbReference type="RefSeq" id="XP_018691784.1">
    <property type="nucleotide sequence ID" value="XM_018839016.1"/>
</dbReference>
<dbReference type="Gene3D" id="3.30.210.10">
    <property type="entry name" value="DNA polymerase, thumb domain"/>
    <property type="match status" value="1"/>
</dbReference>
<dbReference type="EMBL" id="LVYI01000006">
    <property type="protein sequence ID" value="OAP58417.1"/>
    <property type="molecule type" value="Genomic_DNA"/>
</dbReference>
<dbReference type="InterPro" id="IPR029398">
    <property type="entry name" value="PolB_thumb"/>
</dbReference>
<gene>
    <name evidence="9" type="ORF">AYL99_07507</name>
</gene>
<dbReference type="GO" id="GO:0003677">
    <property type="term" value="F:DNA binding"/>
    <property type="evidence" value="ECO:0007669"/>
    <property type="project" value="InterPro"/>
</dbReference>
<dbReference type="InterPro" id="IPR022312">
    <property type="entry name" value="DNA_pol_X"/>
</dbReference>
<reference evidence="9 10" key="1">
    <citation type="submission" date="2016-04" db="EMBL/GenBank/DDBJ databases">
        <title>Draft genome of Fonsecaea erecta CBS 125763.</title>
        <authorList>
            <person name="Weiss V.A."/>
            <person name="Vicente V.A."/>
            <person name="Raittz R.T."/>
            <person name="Moreno L.F."/>
            <person name="De Souza E.M."/>
            <person name="Pedrosa F.O."/>
            <person name="Steffens M.B."/>
            <person name="Faoro H."/>
            <person name="Tadra-Sfeir M.Z."/>
            <person name="Najafzadeh M.J."/>
            <person name="Felipe M.S."/>
            <person name="Teixeira M."/>
            <person name="Sun J."/>
            <person name="Xi L."/>
            <person name="Gomes R."/>
            <person name="De Azevedo C.M."/>
            <person name="Salgado C.G."/>
            <person name="Da Silva M.B."/>
            <person name="Nascimento M.F."/>
            <person name="Queiroz-Telles F."/>
            <person name="Attili D.S."/>
            <person name="Gorbushina A."/>
        </authorList>
    </citation>
    <scope>NUCLEOTIDE SEQUENCE [LARGE SCALE GENOMIC DNA]</scope>
    <source>
        <strain evidence="9 10">CBS 125763</strain>
    </source>
</reference>
<dbReference type="GO" id="GO:0046872">
    <property type="term" value="F:metal ion binding"/>
    <property type="evidence" value="ECO:0007669"/>
    <property type="project" value="UniProtKB-KW"/>
</dbReference>
<keyword evidence="5" id="KW-0479">Metal-binding</keyword>
<comment type="caution">
    <text evidence="9">The sequence shown here is derived from an EMBL/GenBank/DDBJ whole genome shotgun (WGS) entry which is preliminary data.</text>
</comment>
<comment type="similarity">
    <text evidence="2">Belongs to the DNA polymerase type-X family.</text>
</comment>
<dbReference type="InterPro" id="IPR036420">
    <property type="entry name" value="BRCT_dom_sf"/>
</dbReference>
<dbReference type="Pfam" id="PF14792">
    <property type="entry name" value="DNA_pol_B_palm"/>
    <property type="match status" value="1"/>
</dbReference>
<keyword evidence="4" id="KW-0548">Nucleotidyltransferase</keyword>
<dbReference type="Pfam" id="PF14716">
    <property type="entry name" value="HHH_8"/>
    <property type="match status" value="1"/>
</dbReference>
<evidence type="ECO:0000259" key="8">
    <source>
        <dbReference type="PROSITE" id="PS50172"/>
    </source>
</evidence>
<dbReference type="GO" id="GO:0005634">
    <property type="term" value="C:nucleus"/>
    <property type="evidence" value="ECO:0007669"/>
    <property type="project" value="UniProtKB-SubCell"/>
</dbReference>
<dbReference type="SMART" id="SM00483">
    <property type="entry name" value="POLXc"/>
    <property type="match status" value="1"/>
</dbReference>
<dbReference type="SUPFAM" id="SSF52113">
    <property type="entry name" value="BRCT domain"/>
    <property type="match status" value="1"/>
</dbReference>
<evidence type="ECO:0000256" key="5">
    <source>
        <dbReference type="ARBA" id="ARBA00022723"/>
    </source>
</evidence>
<evidence type="ECO:0000256" key="3">
    <source>
        <dbReference type="ARBA" id="ARBA00022679"/>
    </source>
</evidence>
<dbReference type="Proteomes" id="UP000078343">
    <property type="component" value="Unassembled WGS sequence"/>
</dbReference>
<dbReference type="SUPFAM" id="SSF81585">
    <property type="entry name" value="PsbU/PolX domain-like"/>
    <property type="match status" value="1"/>
</dbReference>
<name>A0A178ZF54_9EURO</name>
<dbReference type="InterPro" id="IPR018944">
    <property type="entry name" value="DNA_pol_lambd_fingers_domain"/>
</dbReference>
<feature type="region of interest" description="Disordered" evidence="7">
    <location>
        <begin position="238"/>
        <end position="278"/>
    </location>
</feature>
<dbReference type="InterPro" id="IPR002054">
    <property type="entry name" value="DNA-dir_DNA_pol_X"/>
</dbReference>
<feature type="domain" description="BRCT" evidence="8">
    <location>
        <begin position="151"/>
        <end position="180"/>
    </location>
</feature>
<dbReference type="GO" id="GO:0006303">
    <property type="term" value="P:double-strand break repair via nonhomologous end joining"/>
    <property type="evidence" value="ECO:0007669"/>
    <property type="project" value="TreeGrafter"/>
</dbReference>
<dbReference type="GO" id="GO:0003887">
    <property type="term" value="F:DNA-directed DNA polymerase activity"/>
    <property type="evidence" value="ECO:0007669"/>
    <property type="project" value="InterPro"/>
</dbReference>
<dbReference type="InterPro" id="IPR028207">
    <property type="entry name" value="DNA_pol_B_palm_palm"/>
</dbReference>
<dbReference type="Pfam" id="PF10391">
    <property type="entry name" value="DNA_pol_lambd_f"/>
    <property type="match status" value="1"/>
</dbReference>
<dbReference type="GeneID" id="30011675"/>
<dbReference type="PANTHER" id="PTHR11276">
    <property type="entry name" value="DNA POLYMERASE TYPE-X FAMILY MEMBER"/>
    <property type="match status" value="1"/>
</dbReference>
<evidence type="ECO:0000256" key="7">
    <source>
        <dbReference type="SAM" id="MobiDB-lite"/>
    </source>
</evidence>
<evidence type="ECO:0000256" key="6">
    <source>
        <dbReference type="ARBA" id="ARBA00023242"/>
    </source>
</evidence>
<dbReference type="FunFam" id="3.30.210.10:FF:000005">
    <property type="entry name" value="DNA polymerase IV"/>
    <property type="match status" value="1"/>
</dbReference>
<evidence type="ECO:0000256" key="4">
    <source>
        <dbReference type="ARBA" id="ARBA00022695"/>
    </source>
</evidence>
<dbReference type="InterPro" id="IPR010996">
    <property type="entry name" value="HHH_MUS81"/>
</dbReference>
<organism evidence="9 10">
    <name type="scientific">Fonsecaea erecta</name>
    <dbReference type="NCBI Taxonomy" id="1367422"/>
    <lineage>
        <taxon>Eukaryota</taxon>
        <taxon>Fungi</taxon>
        <taxon>Dikarya</taxon>
        <taxon>Ascomycota</taxon>
        <taxon>Pezizomycotina</taxon>
        <taxon>Eurotiomycetes</taxon>
        <taxon>Chaetothyriomycetidae</taxon>
        <taxon>Chaetothyriales</taxon>
        <taxon>Herpotrichiellaceae</taxon>
        <taxon>Fonsecaea</taxon>
    </lineage>
</organism>